<dbReference type="Gene3D" id="2.60.40.1930">
    <property type="match status" value="1"/>
</dbReference>
<evidence type="ECO:0000313" key="2">
    <source>
        <dbReference type="Proteomes" id="UP000505355"/>
    </source>
</evidence>
<dbReference type="SUPFAM" id="SSF49464">
    <property type="entry name" value="Carboxypeptidase regulatory domain-like"/>
    <property type="match status" value="1"/>
</dbReference>
<keyword evidence="2" id="KW-1185">Reference proteome</keyword>
<protein>
    <recommendedName>
        <fullName evidence="3">MG2 domain-containing protein</fullName>
    </recommendedName>
</protein>
<dbReference type="InterPro" id="IPR008969">
    <property type="entry name" value="CarboxyPept-like_regulatory"/>
</dbReference>
<reference evidence="1 2" key="1">
    <citation type="submission" date="2020-05" db="EMBL/GenBank/DDBJ databases">
        <title>Mucilaginibacter mali sp. nov.</title>
        <authorList>
            <person name="Kim H.S."/>
            <person name="Lee K.C."/>
            <person name="Suh M.K."/>
            <person name="Kim J.-S."/>
            <person name="Han K.-I."/>
            <person name="Eom M.K."/>
            <person name="Shin Y.K."/>
            <person name="Lee J.-S."/>
        </authorList>
    </citation>
    <scope>NUCLEOTIDE SEQUENCE [LARGE SCALE GENOMIC DNA]</scope>
    <source>
        <strain evidence="1 2">G2-14</strain>
    </source>
</reference>
<evidence type="ECO:0000313" key="1">
    <source>
        <dbReference type="EMBL" id="QKJ30925.1"/>
    </source>
</evidence>
<dbReference type="Proteomes" id="UP000505355">
    <property type="component" value="Chromosome"/>
</dbReference>
<dbReference type="RefSeq" id="WP_173415594.1">
    <property type="nucleotide sequence ID" value="NZ_CP054139.1"/>
</dbReference>
<name>A0A7D4QAM8_9SPHI</name>
<dbReference type="EMBL" id="CP054139">
    <property type="protein sequence ID" value="QKJ30925.1"/>
    <property type="molecule type" value="Genomic_DNA"/>
</dbReference>
<sequence>MGKVNTSGIRRFAIKLLFIALLLGPMLVIAQNQPLTPARQIVDAINTYASNAAIEKLYLQTDKTNYSAGDTLWFKGYLFNAADLSASRKSGLLYAEITDENNKVVKRAMLSVIAGQVWGNIPLYENAYPAGLYTLRAYTNWMRNYNEAYVFKKQFSITSINTGEGWLINSRLDMAEKEGKPNVKMTLDFTDLKQTAIAARDVEVTLTEGRKRWFRNKMMIGVDGALDFNFNLPEKADPQKLTIKITEQKKDNTGATYLVPVLLKRPEHTDLQFMPEGGALVAGLKSKVAFKAIAEDGNGTDVNGVVYNSKQQQVAIFKSAHRGMGYFYLQPQAGETYTAVIKNDATISKTYPLPLVKPSGMVLRVADVMGTDSVAVNITASADMTDTPGIYYLVAQSRGMANYAAAFKPDVHGKWISISKNIFPTGITRISILNQRMQPLNERIIFVDHHDRLCVNINSNKKTYGKRDSVGLDITVTDQAGMPVQGIFSMAVTDDSQVKVDSMKNSTLVNTLLLTADLKGNVEDPGYYLKDIPTEETTRDLDNLLLTQGWVNYDWSKVFNLAQAPAFPAEQSFTIKGKVLNIFNKPVANSGVVLLSKKPALVLDTVTNASGVFEFKNIYPSDTAAYVIQARNKKGKSFNVGIEMDEFVPPVFAAMSGRLIPNYLNMDSLSRKAVNTRMANKLEENKMMGIHQLKEVVITDKKIIKDSKNLNGPGESDFAMNEADIEKAGKTTLGDLLRANIKGFSDRGGRYYVVNSEAVILIIDGVAIHKLMTEGMRSYKDLYDESLNYFTAEDIKGIEFMQAGRYGMAYFAEYMHPLQKPFDFCYVEVTTRAGKGPYYTHTPGVYVYKPLPFALPAEFYSPKYTVKTRAVLPDIRSTIYWKPNIITGKDGKAQVSFYTADKPGTYTLMLEGSDMQGSIESMRTRVVVK</sequence>
<dbReference type="KEGG" id="mmab:HQ865_14595"/>
<gene>
    <name evidence="1" type="ORF">HQ865_14595</name>
</gene>
<dbReference type="AlphaFoldDB" id="A0A7D4QAM8"/>
<organism evidence="1 2">
    <name type="scientific">Mucilaginibacter mali</name>
    <dbReference type="NCBI Taxonomy" id="2740462"/>
    <lineage>
        <taxon>Bacteria</taxon>
        <taxon>Pseudomonadati</taxon>
        <taxon>Bacteroidota</taxon>
        <taxon>Sphingobacteriia</taxon>
        <taxon>Sphingobacteriales</taxon>
        <taxon>Sphingobacteriaceae</taxon>
        <taxon>Mucilaginibacter</taxon>
    </lineage>
</organism>
<accession>A0A7D4QAM8</accession>
<proteinExistence type="predicted"/>
<evidence type="ECO:0008006" key="3">
    <source>
        <dbReference type="Google" id="ProtNLM"/>
    </source>
</evidence>